<dbReference type="Proteomes" id="UP000295096">
    <property type="component" value="Unassembled WGS sequence"/>
</dbReference>
<name>A0A4R5QMA9_9PROT</name>
<dbReference type="PANTHER" id="PTHR42928">
    <property type="entry name" value="TRICARBOXYLATE-BINDING PROTEIN"/>
    <property type="match status" value="1"/>
</dbReference>
<dbReference type="Pfam" id="PF03401">
    <property type="entry name" value="TctC"/>
    <property type="match status" value="1"/>
</dbReference>
<evidence type="ECO:0000256" key="2">
    <source>
        <dbReference type="SAM" id="SignalP"/>
    </source>
</evidence>
<dbReference type="InterPro" id="IPR042100">
    <property type="entry name" value="Bug_dom1"/>
</dbReference>
<dbReference type="Gene3D" id="3.40.190.10">
    <property type="entry name" value="Periplasmic binding protein-like II"/>
    <property type="match status" value="1"/>
</dbReference>
<dbReference type="PIRSF" id="PIRSF017082">
    <property type="entry name" value="YflP"/>
    <property type="match status" value="1"/>
</dbReference>
<comment type="similarity">
    <text evidence="1">Belongs to the UPF0065 (bug) family.</text>
</comment>
<keyword evidence="2" id="KW-0732">Signal</keyword>
<feature type="signal peptide" evidence="2">
    <location>
        <begin position="1"/>
        <end position="19"/>
    </location>
</feature>
<keyword evidence="4" id="KW-1185">Reference proteome</keyword>
<dbReference type="PANTHER" id="PTHR42928:SF5">
    <property type="entry name" value="BLR1237 PROTEIN"/>
    <property type="match status" value="1"/>
</dbReference>
<dbReference type="OrthoDB" id="8439209at2"/>
<proteinExistence type="inferred from homology"/>
<dbReference type="EMBL" id="SMSJ01000003">
    <property type="protein sequence ID" value="TDH64038.1"/>
    <property type="molecule type" value="Genomic_DNA"/>
</dbReference>
<dbReference type="InterPro" id="IPR005064">
    <property type="entry name" value="BUG"/>
</dbReference>
<evidence type="ECO:0000313" key="4">
    <source>
        <dbReference type="Proteomes" id="UP000295096"/>
    </source>
</evidence>
<dbReference type="Gene3D" id="3.40.190.150">
    <property type="entry name" value="Bordetella uptake gene, domain 1"/>
    <property type="match status" value="1"/>
</dbReference>
<dbReference type="RefSeq" id="WP_133287318.1">
    <property type="nucleotide sequence ID" value="NZ_SMSJ01000003.1"/>
</dbReference>
<feature type="chain" id="PRO_5020685050" evidence="2">
    <location>
        <begin position="20"/>
        <end position="312"/>
    </location>
</feature>
<comment type="caution">
    <text evidence="3">The sequence shown here is derived from an EMBL/GenBank/DDBJ whole genome shotgun (WGS) entry which is preliminary data.</text>
</comment>
<accession>A0A4R5QMA9</accession>
<evidence type="ECO:0000313" key="3">
    <source>
        <dbReference type="EMBL" id="TDH64038.1"/>
    </source>
</evidence>
<evidence type="ECO:0000256" key="1">
    <source>
        <dbReference type="ARBA" id="ARBA00006987"/>
    </source>
</evidence>
<sequence>MRAILAALALWLSAGAASAQGVRLVIPFAAGGPADQLARLVAPGMAQALGQPVVVDNRGGAGGVLASEIVAKSAPDGQTLLVGSLGVVVLGASLQPKLPYDPARDFEPVALFGRVPSLLVVQPALAETLGGLAAAQRKLGRPLTYGSAGPGTTMHIAGEMVRLATGLPMTHVPYRGAGPAVADFLAGNIDLMIADTPVLLPQVTAGKMRALGVFGSARTPLLPDVATAPEQGQPSLVMENWYGVLAPTGVPAERRAALEAAILQAMAAPEVAARLAAAGLQAGTGAAGFRAQLDRDQAQWPALLKQLDIRLD</sequence>
<protein>
    <submittedName>
        <fullName evidence="3">Tripartite tricarboxylate transporter substrate binding protein</fullName>
    </submittedName>
</protein>
<organism evidence="3 4">
    <name type="scientific">Dankookia rubra</name>
    <dbReference type="NCBI Taxonomy" id="1442381"/>
    <lineage>
        <taxon>Bacteria</taxon>
        <taxon>Pseudomonadati</taxon>
        <taxon>Pseudomonadota</taxon>
        <taxon>Alphaproteobacteria</taxon>
        <taxon>Acetobacterales</taxon>
        <taxon>Roseomonadaceae</taxon>
        <taxon>Dankookia</taxon>
    </lineage>
</organism>
<dbReference type="AlphaFoldDB" id="A0A4R5QMA9"/>
<dbReference type="SUPFAM" id="SSF53850">
    <property type="entry name" value="Periplasmic binding protein-like II"/>
    <property type="match status" value="1"/>
</dbReference>
<reference evidence="3 4" key="1">
    <citation type="journal article" date="2016" name="J. Microbiol.">
        <title>Dankookia rubra gen. nov., sp. nov., an alphaproteobacterium isolated from sediment of a shallow stream.</title>
        <authorList>
            <person name="Kim W.H."/>
            <person name="Kim D.H."/>
            <person name="Kang K."/>
            <person name="Ahn T.Y."/>
        </authorList>
    </citation>
    <scope>NUCLEOTIDE SEQUENCE [LARGE SCALE GENOMIC DNA]</scope>
    <source>
        <strain evidence="3 4">JCM30602</strain>
    </source>
</reference>
<gene>
    <name evidence="3" type="ORF">E2C06_04255</name>
</gene>